<dbReference type="InterPro" id="IPR010585">
    <property type="entry name" value="DNA_repair_prot_XRCC4"/>
</dbReference>
<reference evidence="12" key="2">
    <citation type="submission" date="2025-09" db="UniProtKB">
        <authorList>
            <consortium name="Ensembl"/>
        </authorList>
    </citation>
    <scope>IDENTIFICATION</scope>
</reference>
<evidence type="ECO:0000256" key="4">
    <source>
        <dbReference type="ARBA" id="ARBA00023204"/>
    </source>
</evidence>
<proteinExistence type="inferred from homology"/>
<dbReference type="Ensembl" id="ENSNMLT00000018032.1">
    <property type="protein sequence ID" value="ENSNMLP00000016052.1"/>
    <property type="gene ID" value="ENSNMLG00000010621.1"/>
</dbReference>
<evidence type="ECO:0000259" key="9">
    <source>
        <dbReference type="Pfam" id="PF06632"/>
    </source>
</evidence>
<dbReference type="Gene3D" id="2.170.210.10">
    <property type="entry name" value="DNA double-strand break repair and VJ recombination XRCC4, N-terminal"/>
    <property type="match status" value="1"/>
</dbReference>
<dbReference type="InterPro" id="IPR053963">
    <property type="entry name" value="XRCC4_C"/>
</dbReference>
<reference evidence="12" key="1">
    <citation type="submission" date="2025-08" db="UniProtKB">
        <authorList>
            <consortium name="Ensembl"/>
        </authorList>
    </citation>
    <scope>IDENTIFICATION</scope>
</reference>
<feature type="domain" description="XRCC4 coiled-coil" evidence="10">
    <location>
        <begin position="121"/>
        <end position="197"/>
    </location>
</feature>
<evidence type="ECO:0000313" key="12">
    <source>
        <dbReference type="Ensembl" id="ENSNMLP00000016052.1"/>
    </source>
</evidence>
<dbReference type="PANTHER" id="PTHR28559:SF1">
    <property type="entry name" value="DNA REPAIR PROTEIN XRCC4"/>
    <property type="match status" value="1"/>
</dbReference>
<dbReference type="GO" id="GO:0003677">
    <property type="term" value="F:DNA binding"/>
    <property type="evidence" value="ECO:0007669"/>
    <property type="project" value="InterPro"/>
</dbReference>
<dbReference type="InterPro" id="IPR038051">
    <property type="entry name" value="XRCC4-like_N_sf"/>
</dbReference>
<dbReference type="GO" id="GO:0033152">
    <property type="term" value="P:immunoglobulin V(D)J recombination"/>
    <property type="evidence" value="ECO:0007669"/>
    <property type="project" value="TreeGrafter"/>
</dbReference>
<dbReference type="GO" id="GO:0005958">
    <property type="term" value="C:DNA-dependent protein kinase-DNA ligase 4 complex"/>
    <property type="evidence" value="ECO:0007669"/>
    <property type="project" value="TreeGrafter"/>
</dbReference>
<protein>
    <submittedName>
        <fullName evidence="12">X-ray repair complementing defective repair in Chinese hamster cells 4</fullName>
    </submittedName>
</protein>
<dbReference type="Pfam" id="PF21924">
    <property type="entry name" value="XRCC4_CC"/>
    <property type="match status" value="1"/>
</dbReference>
<feature type="domain" description="XRCC4 C-terminal" evidence="11">
    <location>
        <begin position="223"/>
        <end position="279"/>
    </location>
</feature>
<accession>A0A8C6TCA3</accession>
<dbReference type="AlphaFoldDB" id="A0A8C6TCA3"/>
<keyword evidence="5" id="KW-0539">Nucleus</keyword>
<evidence type="ECO:0000259" key="11">
    <source>
        <dbReference type="Pfam" id="PF21925"/>
    </source>
</evidence>
<dbReference type="PANTHER" id="PTHR28559">
    <property type="entry name" value="DNA REPAIR PROTEIN XRCC4"/>
    <property type="match status" value="1"/>
</dbReference>
<keyword evidence="4" id="KW-0234">DNA repair</keyword>
<feature type="coiled-coil region" evidence="7">
    <location>
        <begin position="137"/>
        <end position="207"/>
    </location>
</feature>
<sequence>VSEGMHTSVRQISISGSSYFLRLDWSGPDLGSGFQLLLTDTEDAWKGEVTQKDLCEEAKELEMENERYLQDLHQALSGTECSTAYSFSLINSGASFSLAFEKVQKDISFRLGSVALTALSNPAEAVRDLLIYSMAKGNSLERQNNKVEQQNQRLRNEHQRITAQLKQYSKDKTALESELYSRFVLVLNQKKDKIRSLLQTLNDLQDKLYVSPQSFPHFGRVTENADEYEGSTEDETEASEPKPVTRKRTSPSPLDDSLSDLTDVAPCRKRRVRHLEAPAWQSQKPHTYKKRRYYL</sequence>
<evidence type="ECO:0000256" key="8">
    <source>
        <dbReference type="SAM" id="MobiDB-lite"/>
    </source>
</evidence>
<dbReference type="Pfam" id="PF06632">
    <property type="entry name" value="XRCC4"/>
    <property type="match status" value="1"/>
</dbReference>
<dbReference type="Pfam" id="PF21925">
    <property type="entry name" value="XRCC4_C"/>
    <property type="match status" value="1"/>
</dbReference>
<evidence type="ECO:0000256" key="3">
    <source>
        <dbReference type="ARBA" id="ARBA00023172"/>
    </source>
</evidence>
<feature type="compositionally biased region" description="Acidic residues" evidence="8">
    <location>
        <begin position="225"/>
        <end position="238"/>
    </location>
</feature>
<evidence type="ECO:0000259" key="10">
    <source>
        <dbReference type="Pfam" id="PF21924"/>
    </source>
</evidence>
<evidence type="ECO:0000313" key="13">
    <source>
        <dbReference type="Proteomes" id="UP000694523"/>
    </source>
</evidence>
<dbReference type="SUPFAM" id="SSF58022">
    <property type="entry name" value="XRCC4, C-terminal oligomerization domain"/>
    <property type="match status" value="1"/>
</dbReference>
<keyword evidence="2" id="KW-0227">DNA damage</keyword>
<dbReference type="InterPro" id="IPR053962">
    <property type="entry name" value="XRCC4_CC"/>
</dbReference>
<dbReference type="InterPro" id="IPR009089">
    <property type="entry name" value="XRCC4_N_sf"/>
</dbReference>
<dbReference type="InterPro" id="IPR014751">
    <property type="entry name" value="XRCC4-like_C"/>
</dbReference>
<feature type="region of interest" description="Disordered" evidence="8">
    <location>
        <begin position="225"/>
        <end position="265"/>
    </location>
</feature>
<evidence type="ECO:0000256" key="6">
    <source>
        <dbReference type="ARBA" id="ARBA00025728"/>
    </source>
</evidence>
<dbReference type="CDD" id="cd22283">
    <property type="entry name" value="HD_XRCC4_N"/>
    <property type="match status" value="1"/>
</dbReference>
<comment type="subcellular location">
    <subcellularLocation>
        <location evidence="1">Nucleus</location>
    </subcellularLocation>
</comment>
<name>A0A8C6TCA3_9GOBI</name>
<feature type="domain" description="XRCC4 N-terminal" evidence="9">
    <location>
        <begin position="18"/>
        <end position="116"/>
    </location>
</feature>
<keyword evidence="3" id="KW-0233">DNA recombination</keyword>
<organism evidence="12 13">
    <name type="scientific">Neogobius melanostomus</name>
    <name type="common">round goby</name>
    <dbReference type="NCBI Taxonomy" id="47308"/>
    <lineage>
        <taxon>Eukaryota</taxon>
        <taxon>Metazoa</taxon>
        <taxon>Chordata</taxon>
        <taxon>Craniata</taxon>
        <taxon>Vertebrata</taxon>
        <taxon>Euteleostomi</taxon>
        <taxon>Actinopterygii</taxon>
        <taxon>Neopterygii</taxon>
        <taxon>Teleostei</taxon>
        <taxon>Neoteleostei</taxon>
        <taxon>Acanthomorphata</taxon>
        <taxon>Gobiaria</taxon>
        <taxon>Gobiiformes</taxon>
        <taxon>Gobioidei</taxon>
        <taxon>Gobiidae</taxon>
        <taxon>Benthophilinae</taxon>
        <taxon>Neogobiini</taxon>
        <taxon>Neogobius</taxon>
    </lineage>
</organism>
<comment type="similarity">
    <text evidence="6">Belongs to the XRCC4-XLF family. XRCC4 subfamily.</text>
</comment>
<keyword evidence="13" id="KW-1185">Reference proteome</keyword>
<dbReference type="Proteomes" id="UP000694523">
    <property type="component" value="Unplaced"/>
</dbReference>
<keyword evidence="7" id="KW-0175">Coiled coil</keyword>
<dbReference type="GO" id="GO:0010165">
    <property type="term" value="P:response to X-ray"/>
    <property type="evidence" value="ECO:0007669"/>
    <property type="project" value="TreeGrafter"/>
</dbReference>
<evidence type="ECO:0000256" key="1">
    <source>
        <dbReference type="ARBA" id="ARBA00004123"/>
    </source>
</evidence>
<evidence type="ECO:0000256" key="5">
    <source>
        <dbReference type="ARBA" id="ARBA00023242"/>
    </source>
</evidence>
<dbReference type="SUPFAM" id="SSF50809">
    <property type="entry name" value="XRCC4, N-terminal domain"/>
    <property type="match status" value="1"/>
</dbReference>
<dbReference type="GO" id="GO:0032807">
    <property type="term" value="C:DNA ligase IV complex"/>
    <property type="evidence" value="ECO:0007669"/>
    <property type="project" value="TreeGrafter"/>
</dbReference>
<evidence type="ECO:0000256" key="2">
    <source>
        <dbReference type="ARBA" id="ARBA00022763"/>
    </source>
</evidence>
<evidence type="ECO:0000256" key="7">
    <source>
        <dbReference type="SAM" id="Coils"/>
    </source>
</evidence>
<dbReference type="GO" id="GO:0006303">
    <property type="term" value="P:double-strand break repair via nonhomologous end joining"/>
    <property type="evidence" value="ECO:0007669"/>
    <property type="project" value="UniProtKB-ARBA"/>
</dbReference>
<dbReference type="Gene3D" id="1.20.5.370">
    <property type="match status" value="1"/>
</dbReference>
<feature type="compositionally biased region" description="Low complexity" evidence="8">
    <location>
        <begin position="250"/>
        <end position="263"/>
    </location>
</feature>
<dbReference type="InterPro" id="IPR053961">
    <property type="entry name" value="XRCC4_N"/>
</dbReference>